<feature type="compositionally biased region" description="Basic and acidic residues" evidence="1">
    <location>
        <begin position="66"/>
        <end position="96"/>
    </location>
</feature>
<gene>
    <name evidence="2" type="ORF">PVK06_002721</name>
</gene>
<proteinExistence type="predicted"/>
<feature type="region of interest" description="Disordered" evidence="1">
    <location>
        <begin position="58"/>
        <end position="102"/>
    </location>
</feature>
<keyword evidence="3" id="KW-1185">Reference proteome</keyword>
<organism evidence="2 3">
    <name type="scientific">Gossypium arboreum</name>
    <name type="common">Tree cotton</name>
    <name type="synonym">Gossypium nanking</name>
    <dbReference type="NCBI Taxonomy" id="29729"/>
    <lineage>
        <taxon>Eukaryota</taxon>
        <taxon>Viridiplantae</taxon>
        <taxon>Streptophyta</taxon>
        <taxon>Embryophyta</taxon>
        <taxon>Tracheophyta</taxon>
        <taxon>Spermatophyta</taxon>
        <taxon>Magnoliopsida</taxon>
        <taxon>eudicotyledons</taxon>
        <taxon>Gunneridae</taxon>
        <taxon>Pentapetalae</taxon>
        <taxon>rosids</taxon>
        <taxon>malvids</taxon>
        <taxon>Malvales</taxon>
        <taxon>Malvaceae</taxon>
        <taxon>Malvoideae</taxon>
        <taxon>Gossypium</taxon>
    </lineage>
</organism>
<evidence type="ECO:0000256" key="1">
    <source>
        <dbReference type="SAM" id="MobiDB-lite"/>
    </source>
</evidence>
<protein>
    <submittedName>
        <fullName evidence="2">Uncharacterized protein</fullName>
    </submittedName>
</protein>
<comment type="caution">
    <text evidence="2">The sequence shown here is derived from an EMBL/GenBank/DDBJ whole genome shotgun (WGS) entry which is preliminary data.</text>
</comment>
<evidence type="ECO:0000313" key="2">
    <source>
        <dbReference type="EMBL" id="KAK5846434.1"/>
    </source>
</evidence>
<dbReference type="EMBL" id="JARKNE010000001">
    <property type="protein sequence ID" value="KAK5846434.1"/>
    <property type="molecule type" value="Genomic_DNA"/>
</dbReference>
<evidence type="ECO:0000313" key="3">
    <source>
        <dbReference type="Proteomes" id="UP001358586"/>
    </source>
</evidence>
<dbReference type="Proteomes" id="UP001358586">
    <property type="component" value="Chromosome 1"/>
</dbReference>
<reference evidence="2 3" key="1">
    <citation type="submission" date="2023-03" db="EMBL/GenBank/DDBJ databases">
        <title>WGS of Gossypium arboreum.</title>
        <authorList>
            <person name="Yu D."/>
        </authorList>
    </citation>
    <scope>NUCLEOTIDE SEQUENCE [LARGE SCALE GENOMIC DNA]</scope>
    <source>
        <tissue evidence="2">Leaf</tissue>
    </source>
</reference>
<name>A0ABR0R4H8_GOSAR</name>
<accession>A0ABR0R4H8</accession>
<sequence length="186" mass="20605">MGSSLTPTQQALSMYIFQGTSVPNILRYHTDVDADANIKPNTDDVPSLMSSSIPLSMTSIEEGDGHDEKDEAEGGNKNNDGDKDEHEGRGEDKKDEDNDDDQMEDLTALFQGVRCTLIRTDLKGKLIPLTFLLIRRLALPCMEDFHVESSYFGGVKVPKKLELVTINDNQLAPSYTRTHDCITVAN</sequence>